<comment type="subcellular location">
    <subcellularLocation>
        <location evidence="13">Cytoplasm</location>
    </subcellularLocation>
</comment>
<comment type="pathway">
    <text evidence="2 13">Carbohydrate degradation; glycolysis; pyruvate from D-glyceraldehyde 3-phosphate: step 2/5.</text>
</comment>
<evidence type="ECO:0000256" key="4">
    <source>
        <dbReference type="ARBA" id="ARBA00011245"/>
    </source>
</evidence>
<keyword evidence="11 13" id="KW-0067">ATP-binding</keyword>
<dbReference type="Pfam" id="PF00162">
    <property type="entry name" value="PGK"/>
    <property type="match status" value="1"/>
</dbReference>
<feature type="binding site" evidence="13 14">
    <location>
        <begin position="61"/>
        <end position="64"/>
    </location>
    <ligand>
        <name>substrate</name>
    </ligand>
</feature>
<dbReference type="UniPathway" id="UPA00109">
    <property type="reaction ID" value="UER00185"/>
</dbReference>
<dbReference type="InterPro" id="IPR036043">
    <property type="entry name" value="Phosphoglycerate_kinase_sf"/>
</dbReference>
<dbReference type="EMBL" id="AM114193">
    <property type="protein sequence ID" value="CAJ38216.1"/>
    <property type="molecule type" value="Genomic_DNA"/>
</dbReference>
<dbReference type="InterPro" id="IPR001576">
    <property type="entry name" value="Phosphoglycerate_kinase"/>
</dbReference>
<keyword evidence="7 13" id="KW-0963">Cytoplasm</keyword>
<evidence type="ECO:0000256" key="13">
    <source>
        <dbReference type="HAMAP-Rule" id="MF_00145"/>
    </source>
</evidence>
<dbReference type="GO" id="GO:0043531">
    <property type="term" value="F:ADP binding"/>
    <property type="evidence" value="ECO:0007669"/>
    <property type="project" value="TreeGrafter"/>
</dbReference>
<dbReference type="KEGG" id="rci:RRC531"/>
<keyword evidence="10 13" id="KW-0418">Kinase</keyword>
<dbReference type="PIRSF" id="PIRSF000724">
    <property type="entry name" value="Pgk"/>
    <property type="match status" value="1"/>
</dbReference>
<dbReference type="PRINTS" id="PR00477">
    <property type="entry name" value="PHGLYCKINASE"/>
</dbReference>
<dbReference type="Proteomes" id="UP000000663">
    <property type="component" value="Chromosome"/>
</dbReference>
<dbReference type="Gene3D" id="3.40.50.1260">
    <property type="entry name" value="Phosphoglycerate kinase, N-terminal domain"/>
    <property type="match status" value="2"/>
</dbReference>
<feature type="binding site" evidence="13">
    <location>
        <position position="153"/>
    </location>
    <ligand>
        <name>substrate</name>
    </ligand>
</feature>
<evidence type="ECO:0000256" key="3">
    <source>
        <dbReference type="ARBA" id="ARBA00008982"/>
    </source>
</evidence>
<dbReference type="EC" id="2.7.2.3" evidence="5 13"/>
<dbReference type="InterPro" id="IPR015824">
    <property type="entry name" value="Phosphoglycerate_kinase_N"/>
</dbReference>
<dbReference type="FunFam" id="3.40.50.1260:FF:000006">
    <property type="entry name" value="Phosphoglycerate kinase"/>
    <property type="match status" value="1"/>
</dbReference>
<feature type="binding site" evidence="13">
    <location>
        <position position="38"/>
    </location>
    <ligand>
        <name>substrate</name>
    </ligand>
</feature>
<dbReference type="RefSeq" id="WP_012034378.1">
    <property type="nucleotide sequence ID" value="NC_009464.1"/>
</dbReference>
<dbReference type="GO" id="GO:0005829">
    <property type="term" value="C:cytosol"/>
    <property type="evidence" value="ECO:0007669"/>
    <property type="project" value="TreeGrafter"/>
</dbReference>
<dbReference type="OrthoDB" id="6575at2157"/>
<dbReference type="GO" id="GO:0006096">
    <property type="term" value="P:glycolytic process"/>
    <property type="evidence" value="ECO:0007669"/>
    <property type="project" value="UniProtKB-UniRule"/>
</dbReference>
<evidence type="ECO:0000256" key="5">
    <source>
        <dbReference type="ARBA" id="ARBA00013061"/>
    </source>
</evidence>
<feature type="binding site" evidence="13 15">
    <location>
        <position position="325"/>
    </location>
    <ligand>
        <name>ATP</name>
        <dbReference type="ChEBI" id="CHEBI:30616"/>
    </ligand>
</feature>
<name>Q0W077_METAR</name>
<gene>
    <name evidence="17" type="primary">pgk-2</name>
    <name evidence="13" type="synonym">pgk</name>
    <name evidence="17" type="ORF">RRC531</name>
</gene>
<keyword evidence="18" id="KW-1185">Reference proteome</keyword>
<dbReference type="GO" id="GO:0004618">
    <property type="term" value="F:phosphoglycerate kinase activity"/>
    <property type="evidence" value="ECO:0007669"/>
    <property type="project" value="UniProtKB-UniRule"/>
</dbReference>
<dbReference type="PANTHER" id="PTHR11406:SF23">
    <property type="entry name" value="PHOSPHOGLYCERATE KINASE 1, CHLOROPLASTIC-RELATED"/>
    <property type="match status" value="1"/>
</dbReference>
<evidence type="ECO:0000313" key="18">
    <source>
        <dbReference type="Proteomes" id="UP000000663"/>
    </source>
</evidence>
<dbReference type="PATRIC" id="fig|351160.9.peg.54"/>
<dbReference type="PROSITE" id="PS00111">
    <property type="entry name" value="PGLYCERATE_KINASE"/>
    <property type="match status" value="1"/>
</dbReference>
<sequence>MPIKTVNDIDVTSKRVLLRVDFNVPMEKSGGGIRDDTRIRVCLPTIRYLLDHHAKVIICSHLGRPKGKIDETLRMTPVARRLSELLGQPVKSLKECVGPEVEKVVSSMNDGDVVLLENLRFYPGEEKNDPEFAKGLARLADVFVNDAFGASHRAHASVVGVTNYLPSVAGFLMEKEVTSLGGLLEKPERPFAAVIGGAKVSDKLDVLDNIVPDVDVLIIGGGMTATFLKSRGNRVGKSLVEDDKIQYVRDLSEQAKSHDVRLLLPTDVVVSPSLDGTSESRTVSVSDIPDGWFIGDIGPQTIAEYTGALSGCKTVFWNGPMGVFEVEQFATGTREIASTIARLDAVKVVGGGSTVEAVTRLGVADQMTHVSTGGGATLEFISGKQLPGVKALEENRLEVPAVR</sequence>
<evidence type="ECO:0000256" key="16">
    <source>
        <dbReference type="RuleBase" id="RU000532"/>
    </source>
</evidence>
<dbReference type="HAMAP" id="MF_00145">
    <property type="entry name" value="Phosphoglyc_kinase"/>
    <property type="match status" value="1"/>
</dbReference>
<feature type="binding site" evidence="14">
    <location>
        <position position="38"/>
    </location>
    <ligand>
        <name>(2R)-3-phosphoglycerate</name>
        <dbReference type="ChEBI" id="CHEBI:58272"/>
    </ligand>
</feature>
<dbReference type="InterPro" id="IPR015911">
    <property type="entry name" value="Phosphoglycerate_kinase_CS"/>
</dbReference>
<evidence type="ECO:0000256" key="14">
    <source>
        <dbReference type="PIRSR" id="PIRSR000724-1"/>
    </source>
</evidence>
<evidence type="ECO:0000256" key="7">
    <source>
        <dbReference type="ARBA" id="ARBA00022490"/>
    </source>
</evidence>
<dbReference type="STRING" id="351160.RRC531"/>
<feature type="binding site" evidence="13">
    <location>
        <position position="120"/>
    </location>
    <ligand>
        <name>substrate</name>
    </ligand>
</feature>
<accession>Q0W077</accession>
<evidence type="ECO:0000256" key="6">
    <source>
        <dbReference type="ARBA" id="ARBA00016471"/>
    </source>
</evidence>
<keyword evidence="8 13" id="KW-0808">Transferase</keyword>
<organism evidence="17 18">
    <name type="scientific">Methanocella arvoryzae (strain DSM 22066 / NBRC 105507 / MRE50)</name>
    <dbReference type="NCBI Taxonomy" id="351160"/>
    <lineage>
        <taxon>Archaea</taxon>
        <taxon>Methanobacteriati</taxon>
        <taxon>Methanobacteriota</taxon>
        <taxon>Stenosarchaea group</taxon>
        <taxon>Methanomicrobia</taxon>
        <taxon>Methanocellales</taxon>
        <taxon>Methanocellaceae</taxon>
        <taxon>Methanocella</taxon>
    </lineage>
</organism>
<dbReference type="FunFam" id="3.40.50.1260:FF:000031">
    <property type="entry name" value="Phosphoglycerate kinase 1"/>
    <property type="match status" value="1"/>
</dbReference>
<feature type="binding site" evidence="14">
    <location>
        <position position="153"/>
    </location>
    <ligand>
        <name>(2R)-3-phosphoglycerate</name>
        <dbReference type="ChEBI" id="CHEBI:58272"/>
    </ligand>
</feature>
<comment type="similarity">
    <text evidence="3 13 16">Belongs to the phosphoglycerate kinase family.</text>
</comment>
<evidence type="ECO:0000256" key="11">
    <source>
        <dbReference type="ARBA" id="ARBA00022840"/>
    </source>
</evidence>
<evidence type="ECO:0000256" key="10">
    <source>
        <dbReference type="ARBA" id="ARBA00022777"/>
    </source>
</evidence>
<dbReference type="AlphaFoldDB" id="Q0W077"/>
<dbReference type="PANTHER" id="PTHR11406">
    <property type="entry name" value="PHOSPHOGLYCERATE KINASE"/>
    <property type="match status" value="1"/>
</dbReference>
<comment type="caution">
    <text evidence="13">Lacks conserved residue(s) required for the propagation of feature annotation.</text>
</comment>
<evidence type="ECO:0000313" key="17">
    <source>
        <dbReference type="EMBL" id="CAJ38216.1"/>
    </source>
</evidence>
<evidence type="ECO:0000256" key="1">
    <source>
        <dbReference type="ARBA" id="ARBA00000642"/>
    </source>
</evidence>
<dbReference type="SUPFAM" id="SSF53748">
    <property type="entry name" value="Phosphoglycerate kinase"/>
    <property type="match status" value="1"/>
</dbReference>
<feature type="binding site" evidence="13 14">
    <location>
        <begin position="21"/>
        <end position="23"/>
    </location>
    <ligand>
        <name>substrate</name>
    </ligand>
</feature>
<dbReference type="GO" id="GO:0005524">
    <property type="term" value="F:ATP binding"/>
    <property type="evidence" value="ECO:0007669"/>
    <property type="project" value="UniProtKB-KW"/>
</dbReference>
<feature type="binding site" evidence="13 15">
    <location>
        <position position="203"/>
    </location>
    <ligand>
        <name>ATP</name>
        <dbReference type="ChEBI" id="CHEBI:30616"/>
    </ligand>
</feature>
<dbReference type="GeneID" id="5145527"/>
<reference evidence="17 18" key="1">
    <citation type="journal article" date="2006" name="Science">
        <title>Genome of rice cluster I archaea -- the key methane producers in the rice rhizosphere.</title>
        <authorList>
            <person name="Erkel C."/>
            <person name="Kube M."/>
            <person name="Reinhardt R."/>
            <person name="Liesack W."/>
        </authorList>
    </citation>
    <scope>NUCLEOTIDE SEQUENCE [LARGE SCALE GENOMIC DNA]</scope>
    <source>
        <strain evidence="18">DSM 22066 / NBRC 105507 / MRE50</strain>
    </source>
</reference>
<keyword evidence="12 13" id="KW-0324">Glycolysis</keyword>
<evidence type="ECO:0000256" key="12">
    <source>
        <dbReference type="ARBA" id="ARBA00023152"/>
    </source>
</evidence>
<evidence type="ECO:0000256" key="8">
    <source>
        <dbReference type="ARBA" id="ARBA00022679"/>
    </source>
</evidence>
<comment type="subunit">
    <text evidence="4 13">Monomer.</text>
</comment>
<comment type="catalytic activity">
    <reaction evidence="1 13 16">
        <text>(2R)-3-phosphoglycerate + ATP = (2R)-3-phospho-glyceroyl phosphate + ADP</text>
        <dbReference type="Rhea" id="RHEA:14801"/>
        <dbReference type="ChEBI" id="CHEBI:30616"/>
        <dbReference type="ChEBI" id="CHEBI:57604"/>
        <dbReference type="ChEBI" id="CHEBI:58272"/>
        <dbReference type="ChEBI" id="CHEBI:456216"/>
        <dbReference type="EC" id="2.7.2.3"/>
    </reaction>
</comment>
<keyword evidence="9 13" id="KW-0547">Nucleotide-binding</keyword>
<dbReference type="eggNOG" id="arCOG00496">
    <property type="taxonomic scope" value="Archaea"/>
</dbReference>
<proteinExistence type="inferred from homology"/>
<dbReference type="CDD" id="cd00318">
    <property type="entry name" value="Phosphoglycerate_kinase"/>
    <property type="match status" value="1"/>
</dbReference>
<protein>
    <recommendedName>
        <fullName evidence="6 13">Phosphoglycerate kinase</fullName>
        <ecNumber evidence="5 13">2.7.2.3</ecNumber>
    </recommendedName>
</protein>
<feature type="binding site" evidence="14">
    <location>
        <position position="120"/>
    </location>
    <ligand>
        <name>(2R)-3-phosphoglycerate</name>
        <dbReference type="ChEBI" id="CHEBI:58272"/>
    </ligand>
</feature>
<evidence type="ECO:0000256" key="15">
    <source>
        <dbReference type="PIRSR" id="PIRSR000724-2"/>
    </source>
</evidence>
<dbReference type="GO" id="GO:0006094">
    <property type="term" value="P:gluconeogenesis"/>
    <property type="evidence" value="ECO:0007669"/>
    <property type="project" value="TreeGrafter"/>
</dbReference>
<evidence type="ECO:0000256" key="2">
    <source>
        <dbReference type="ARBA" id="ARBA00004838"/>
    </source>
</evidence>
<evidence type="ECO:0000256" key="9">
    <source>
        <dbReference type="ARBA" id="ARBA00022741"/>
    </source>
</evidence>